<reference evidence="2 3" key="1">
    <citation type="submission" date="2023-07" db="EMBL/GenBank/DDBJ databases">
        <title>Genomic Encyclopedia of Type Strains, Phase IV (KMG-IV): sequencing the most valuable type-strain genomes for metagenomic binning, comparative biology and taxonomic classification.</title>
        <authorList>
            <person name="Goeker M."/>
        </authorList>
    </citation>
    <scope>NUCLEOTIDE SEQUENCE [LARGE SCALE GENOMIC DNA]</scope>
    <source>
        <strain evidence="2 3">DSM 20694</strain>
    </source>
</reference>
<dbReference type="RefSeq" id="WP_307487998.1">
    <property type="nucleotide sequence ID" value="NZ_JAUSUF010000017.1"/>
</dbReference>
<evidence type="ECO:0000313" key="3">
    <source>
        <dbReference type="Proteomes" id="UP001228504"/>
    </source>
</evidence>
<keyword evidence="1" id="KW-1133">Transmembrane helix</keyword>
<keyword evidence="3" id="KW-1185">Reference proteome</keyword>
<gene>
    <name evidence="2" type="ORF">J2S18_003031</name>
</gene>
<keyword evidence="1" id="KW-0472">Membrane</keyword>
<keyword evidence="1" id="KW-0812">Transmembrane</keyword>
<organism evidence="2 3">
    <name type="scientific">Eubacterium multiforme</name>
    <dbReference type="NCBI Taxonomy" id="83339"/>
    <lineage>
        <taxon>Bacteria</taxon>
        <taxon>Bacillati</taxon>
        <taxon>Bacillota</taxon>
        <taxon>Clostridia</taxon>
        <taxon>Eubacteriales</taxon>
        <taxon>Eubacteriaceae</taxon>
        <taxon>Eubacterium</taxon>
    </lineage>
</organism>
<sequence length="68" mass="7831">MKKKYIIPIVILVIAIIGVGSFFIYKNSGVNKEINKGIELMIQKEYQKSIACFDLVLDDKPNNEKHYN</sequence>
<dbReference type="InterPro" id="IPR011990">
    <property type="entry name" value="TPR-like_helical_dom_sf"/>
</dbReference>
<name>A0ABT9UXK2_9FIRM</name>
<dbReference type="EMBL" id="JAUSUF010000017">
    <property type="protein sequence ID" value="MDQ0151055.1"/>
    <property type="molecule type" value="Genomic_DNA"/>
</dbReference>
<accession>A0ABT9UXK2</accession>
<feature type="transmembrane region" description="Helical" evidence="1">
    <location>
        <begin position="6"/>
        <end position="25"/>
    </location>
</feature>
<dbReference type="Proteomes" id="UP001228504">
    <property type="component" value="Unassembled WGS sequence"/>
</dbReference>
<proteinExistence type="predicted"/>
<evidence type="ECO:0000313" key="2">
    <source>
        <dbReference type="EMBL" id="MDQ0151055.1"/>
    </source>
</evidence>
<protein>
    <submittedName>
        <fullName evidence="2">Membrane protein</fullName>
    </submittedName>
</protein>
<comment type="caution">
    <text evidence="2">The sequence shown here is derived from an EMBL/GenBank/DDBJ whole genome shotgun (WGS) entry which is preliminary data.</text>
</comment>
<evidence type="ECO:0000256" key="1">
    <source>
        <dbReference type="SAM" id="Phobius"/>
    </source>
</evidence>
<dbReference type="SUPFAM" id="SSF48452">
    <property type="entry name" value="TPR-like"/>
    <property type="match status" value="1"/>
</dbReference>